<feature type="binding site" evidence="17">
    <location>
        <position position="84"/>
    </location>
    <ligand>
        <name>Zn(2+)</name>
        <dbReference type="ChEBI" id="CHEBI:29105"/>
        <note>catalytic</note>
    </ligand>
</feature>
<dbReference type="PANTHER" id="PTHR39188:SF3">
    <property type="entry name" value="STAGE IV SPORULATION PROTEIN FB"/>
    <property type="match status" value="1"/>
</dbReference>
<evidence type="ECO:0000313" key="20">
    <source>
        <dbReference type="EMBL" id="ABS56786.1"/>
    </source>
</evidence>
<dbReference type="GO" id="GO:0008237">
    <property type="term" value="F:metallopeptidase activity"/>
    <property type="evidence" value="ECO:0007669"/>
    <property type="project" value="UniProtKB-UniRule"/>
</dbReference>
<keyword evidence="14" id="KW-0486">Methionine biosynthesis</keyword>
<organism evidence="20 21">
    <name type="scientific">Methanoregula boonei (strain DSM 21154 / JCM 14090 / 6A8)</name>
    <dbReference type="NCBI Taxonomy" id="456442"/>
    <lineage>
        <taxon>Archaea</taxon>
        <taxon>Methanobacteriati</taxon>
        <taxon>Methanobacteriota</taxon>
        <taxon>Stenosarchaea group</taxon>
        <taxon>Methanomicrobia</taxon>
        <taxon>Methanomicrobiales</taxon>
        <taxon>Methanoregulaceae</taxon>
        <taxon>Methanoregula</taxon>
    </lineage>
</organism>
<name>A7IAM5_METB6</name>
<evidence type="ECO:0000256" key="18">
    <source>
        <dbReference type="PROSITE-ProRule" id="PRU00703"/>
    </source>
</evidence>
<keyword evidence="11 15" id="KW-0482">Metalloprotease</keyword>
<dbReference type="AlphaFoldDB" id="A7IAM5"/>
<feature type="transmembrane region" description="Helical" evidence="15">
    <location>
        <begin position="204"/>
        <end position="228"/>
    </location>
</feature>
<comment type="cofactor">
    <cofactor evidence="15 17">
        <name>Zn(2+)</name>
        <dbReference type="ChEBI" id="CHEBI:29105"/>
    </cofactor>
    <text evidence="15 17">Binds 1 zinc ion per subunit.</text>
</comment>
<dbReference type="HOGENOM" id="CLU_037123_1_1_2"/>
<dbReference type="KEGG" id="mbn:Mboo_2272"/>
<keyword evidence="21" id="KW-1185">Reference proteome</keyword>
<evidence type="ECO:0000256" key="3">
    <source>
        <dbReference type="ARBA" id="ARBA00022475"/>
    </source>
</evidence>
<evidence type="ECO:0000256" key="10">
    <source>
        <dbReference type="ARBA" id="ARBA00022989"/>
    </source>
</evidence>
<dbReference type="GeneID" id="5411004"/>
<keyword evidence="6 15" id="KW-0479">Metal-binding</keyword>
<feature type="transmembrane region" description="Helical" evidence="15">
    <location>
        <begin position="60"/>
        <end position="79"/>
    </location>
</feature>
<evidence type="ECO:0000256" key="4">
    <source>
        <dbReference type="ARBA" id="ARBA00022670"/>
    </source>
</evidence>
<feature type="transmembrane region" description="Helical" evidence="15">
    <location>
        <begin position="12"/>
        <end position="32"/>
    </location>
</feature>
<keyword evidence="12 18" id="KW-0129">CBS domain</keyword>
<feature type="active site" evidence="16">
    <location>
        <position position="81"/>
    </location>
</feature>
<dbReference type="InterPro" id="IPR000644">
    <property type="entry name" value="CBS_dom"/>
</dbReference>
<evidence type="ECO:0000256" key="8">
    <source>
        <dbReference type="ARBA" id="ARBA00022801"/>
    </source>
</evidence>
<comment type="similarity">
    <text evidence="2 15">Belongs to the peptidase M50B family.</text>
</comment>
<dbReference type="RefSeq" id="WP_012107846.1">
    <property type="nucleotide sequence ID" value="NC_009712.1"/>
</dbReference>
<feature type="domain" description="CBS" evidence="19">
    <location>
        <begin position="268"/>
        <end position="324"/>
    </location>
</feature>
<dbReference type="GO" id="GO:0006508">
    <property type="term" value="P:proteolysis"/>
    <property type="evidence" value="ECO:0007669"/>
    <property type="project" value="UniProtKB-KW"/>
</dbReference>
<dbReference type="InterPro" id="IPR008915">
    <property type="entry name" value="Peptidase_M50"/>
</dbReference>
<feature type="binding site" evidence="17">
    <location>
        <position position="183"/>
    </location>
    <ligand>
        <name>Zn(2+)</name>
        <dbReference type="ChEBI" id="CHEBI:29105"/>
        <note>catalytic</note>
    </ligand>
</feature>
<evidence type="ECO:0000256" key="14">
    <source>
        <dbReference type="ARBA" id="ARBA00023167"/>
    </source>
</evidence>
<evidence type="ECO:0000256" key="6">
    <source>
        <dbReference type="ARBA" id="ARBA00022723"/>
    </source>
</evidence>
<feature type="binding site" evidence="17">
    <location>
        <position position="80"/>
    </location>
    <ligand>
        <name>Zn(2+)</name>
        <dbReference type="ChEBI" id="CHEBI:29105"/>
        <note>catalytic</note>
    </ligand>
</feature>
<keyword evidence="3 15" id="KW-1003">Cell membrane</keyword>
<evidence type="ECO:0000256" key="13">
    <source>
        <dbReference type="ARBA" id="ARBA00023136"/>
    </source>
</evidence>
<evidence type="ECO:0000256" key="15">
    <source>
        <dbReference type="PIRNR" id="PIRNR006404"/>
    </source>
</evidence>
<evidence type="ECO:0000259" key="19">
    <source>
        <dbReference type="PROSITE" id="PS51371"/>
    </source>
</evidence>
<feature type="domain" description="CBS" evidence="19">
    <location>
        <begin position="330"/>
        <end position="384"/>
    </location>
</feature>
<keyword evidence="4 15" id="KW-0645">Protease</keyword>
<dbReference type="EMBL" id="CP000780">
    <property type="protein sequence ID" value="ABS56786.1"/>
    <property type="molecule type" value="Genomic_DNA"/>
</dbReference>
<dbReference type="STRING" id="456442.Mboo_2272"/>
<dbReference type="Proteomes" id="UP000002408">
    <property type="component" value="Chromosome"/>
</dbReference>
<reference evidence="21" key="1">
    <citation type="journal article" date="2015" name="Microbiology">
        <title>Genome of Methanoregula boonei 6A8 reveals adaptations to oligotrophic peatland environments.</title>
        <authorList>
            <person name="Braeuer S."/>
            <person name="Cadillo-Quiroz H."/>
            <person name="Kyrpides N."/>
            <person name="Woyke T."/>
            <person name="Goodwin L."/>
            <person name="Detter C."/>
            <person name="Podell S."/>
            <person name="Yavitt J.B."/>
            <person name="Zinder S.H."/>
        </authorList>
    </citation>
    <scope>NUCLEOTIDE SEQUENCE [LARGE SCALE GENOMIC DNA]</scope>
    <source>
        <strain evidence="21">DSM 21154 / JCM 14090 / 6A8</strain>
    </source>
</reference>
<keyword evidence="8 15" id="KW-0378">Hydrolase</keyword>
<dbReference type="PANTHER" id="PTHR39188">
    <property type="entry name" value="MEMBRANE-ASSOCIATED ZINC METALLOPROTEASE M50B"/>
    <property type="match status" value="1"/>
</dbReference>
<dbReference type="Pfam" id="PF02163">
    <property type="entry name" value="Peptidase_M50"/>
    <property type="match status" value="2"/>
</dbReference>
<dbReference type="CDD" id="cd04801">
    <property type="entry name" value="CBS_pair_peptidase_M50"/>
    <property type="match status" value="1"/>
</dbReference>
<evidence type="ECO:0000313" key="21">
    <source>
        <dbReference type="Proteomes" id="UP000002408"/>
    </source>
</evidence>
<dbReference type="InterPro" id="IPR016483">
    <property type="entry name" value="UCP006404_Pept_M50_CBS"/>
</dbReference>
<comment type="subcellular location">
    <subcellularLocation>
        <location evidence="1 15">Cell membrane</location>
        <topology evidence="1 15">Multi-pass membrane protein</topology>
    </subcellularLocation>
</comment>
<evidence type="ECO:0000256" key="1">
    <source>
        <dbReference type="ARBA" id="ARBA00004651"/>
    </source>
</evidence>
<feature type="transmembrane region" description="Helical" evidence="15">
    <location>
        <begin position="124"/>
        <end position="144"/>
    </location>
</feature>
<dbReference type="PROSITE" id="PS51371">
    <property type="entry name" value="CBS"/>
    <property type="match status" value="2"/>
</dbReference>
<gene>
    <name evidence="20" type="ordered locus">Mboo_2272</name>
</gene>
<protein>
    <recommendedName>
        <fullName evidence="15">Zinc metalloprotease</fullName>
    </recommendedName>
</protein>
<evidence type="ECO:0000256" key="2">
    <source>
        <dbReference type="ARBA" id="ARBA00007931"/>
    </source>
</evidence>
<keyword evidence="13 15" id="KW-0472">Membrane</keyword>
<dbReference type="SUPFAM" id="SSF54631">
    <property type="entry name" value="CBS-domain pair"/>
    <property type="match status" value="1"/>
</dbReference>
<dbReference type="GO" id="GO:0009086">
    <property type="term" value="P:methionine biosynthetic process"/>
    <property type="evidence" value="ECO:0007669"/>
    <property type="project" value="UniProtKB-KW"/>
</dbReference>
<evidence type="ECO:0000256" key="11">
    <source>
        <dbReference type="ARBA" id="ARBA00023049"/>
    </source>
</evidence>
<sequence>MDGSLRIGRLFGIPIMLHWTFLLIIPVFAFLIGSQIGATTDLIGGLFGIGIDSTIISGGYMPWILGTIVALGLFFGVFVHELAHSLVARVKGIRMQSITLLMFGGVAQMDEGAPEPRTELPMALAGPLTSLVFGLACCGLVYVTPALTPAPAIQGVLIFIFGYVGVLNIILFAFNLIPAFPMDGGRVLRAALATRMPLDRATRIAANVGKGFAILFGIVGLFGIPGYIAPFDPFLILIALFVYLGASLESSAVQYNVLLRDVTVGEMMSTPVVSVPASMQLVKVVDMMYASKHLGFPVTERDTLVGMVTLADVNRTSPIDREAMQVKDVMTREVVTLPPTASVIDALRIMSARNIGRIPILQEDRIVGIVTRTDILKVTELKKI</sequence>
<feature type="transmembrane region" description="Helical" evidence="15">
    <location>
        <begin position="156"/>
        <end position="177"/>
    </location>
</feature>
<dbReference type="GO" id="GO:0005886">
    <property type="term" value="C:plasma membrane"/>
    <property type="evidence" value="ECO:0007669"/>
    <property type="project" value="UniProtKB-SubCell"/>
</dbReference>
<evidence type="ECO:0000256" key="16">
    <source>
        <dbReference type="PIRSR" id="PIRSR006404-1"/>
    </source>
</evidence>
<keyword evidence="5 15" id="KW-0812">Transmembrane</keyword>
<proteinExistence type="inferred from homology"/>
<keyword evidence="10 15" id="KW-1133">Transmembrane helix</keyword>
<keyword evidence="14" id="KW-0028">Amino-acid biosynthesis</keyword>
<dbReference type="InterPro" id="IPR046342">
    <property type="entry name" value="CBS_dom_sf"/>
</dbReference>
<feature type="transmembrane region" description="Helical" evidence="15">
    <location>
        <begin position="234"/>
        <end position="258"/>
    </location>
</feature>
<evidence type="ECO:0000256" key="5">
    <source>
        <dbReference type="ARBA" id="ARBA00022692"/>
    </source>
</evidence>
<dbReference type="eggNOG" id="arCOG00607">
    <property type="taxonomic scope" value="Archaea"/>
</dbReference>
<evidence type="ECO:0000256" key="9">
    <source>
        <dbReference type="ARBA" id="ARBA00022833"/>
    </source>
</evidence>
<dbReference type="GO" id="GO:0046872">
    <property type="term" value="F:metal ion binding"/>
    <property type="evidence" value="ECO:0007669"/>
    <property type="project" value="UniProtKB-UniRule"/>
</dbReference>
<dbReference type="Gene3D" id="3.10.580.10">
    <property type="entry name" value="CBS-domain"/>
    <property type="match status" value="2"/>
</dbReference>
<keyword evidence="7" id="KW-0677">Repeat</keyword>
<evidence type="ECO:0000256" key="17">
    <source>
        <dbReference type="PIRSR" id="PIRSR006404-2"/>
    </source>
</evidence>
<dbReference type="SMART" id="SM00116">
    <property type="entry name" value="CBS"/>
    <property type="match status" value="2"/>
</dbReference>
<keyword evidence="9 15" id="KW-0862">Zinc</keyword>
<dbReference type="OrthoDB" id="12044at2157"/>
<dbReference type="Pfam" id="PF00571">
    <property type="entry name" value="CBS"/>
    <property type="match status" value="2"/>
</dbReference>
<evidence type="ECO:0000256" key="12">
    <source>
        <dbReference type="ARBA" id="ARBA00023122"/>
    </source>
</evidence>
<accession>A7IAM5</accession>
<evidence type="ECO:0000256" key="7">
    <source>
        <dbReference type="ARBA" id="ARBA00022737"/>
    </source>
</evidence>
<dbReference type="PIRSF" id="PIRSF006404">
    <property type="entry name" value="UCP006404_Pept_M50_CBS"/>
    <property type="match status" value="1"/>
</dbReference>
<dbReference type="CDD" id="cd06164">
    <property type="entry name" value="S2P-M50_SpoIVFB_CBS"/>
    <property type="match status" value="1"/>
</dbReference>